<organism evidence="11 12">
    <name type="scientific">Hanseniaspora osmophila</name>
    <dbReference type="NCBI Taxonomy" id="56408"/>
    <lineage>
        <taxon>Eukaryota</taxon>
        <taxon>Fungi</taxon>
        <taxon>Dikarya</taxon>
        <taxon>Ascomycota</taxon>
        <taxon>Saccharomycotina</taxon>
        <taxon>Saccharomycetes</taxon>
        <taxon>Saccharomycodales</taxon>
        <taxon>Saccharomycodaceae</taxon>
        <taxon>Hanseniaspora</taxon>
    </lineage>
</organism>
<comment type="domain">
    <text evidence="9">The C-terminus is required for mitochondrial localization, while the N-terminus is necessary for mitochondrial fission.</text>
</comment>
<dbReference type="SUPFAM" id="SSF48452">
    <property type="entry name" value="TPR-like"/>
    <property type="match status" value="1"/>
</dbReference>
<evidence type="ECO:0000256" key="1">
    <source>
        <dbReference type="ARBA" id="ARBA00004572"/>
    </source>
</evidence>
<keyword evidence="12" id="KW-1185">Reference proteome</keyword>
<reference evidence="12" key="1">
    <citation type="journal article" date="2016" name="Genome Announc.">
        <title>Genome sequences of three species of Hanseniaspora isolated from spontaneous wine fermentations.</title>
        <authorList>
            <person name="Sternes P.R."/>
            <person name="Lee D."/>
            <person name="Kutyna D.R."/>
            <person name="Borneman A.R."/>
        </authorList>
    </citation>
    <scope>NUCLEOTIDE SEQUENCE [LARGE SCALE GENOMIC DNA]</scope>
    <source>
        <strain evidence="12">AWRI3579</strain>
    </source>
</reference>
<dbReference type="Gene3D" id="1.25.40.10">
    <property type="entry name" value="Tetratricopeptide repeat domain"/>
    <property type="match status" value="1"/>
</dbReference>
<evidence type="ECO:0000256" key="8">
    <source>
        <dbReference type="ARBA" id="ARBA00023136"/>
    </source>
</evidence>
<dbReference type="Pfam" id="PF14852">
    <property type="entry name" value="Fis1_TPR_N"/>
    <property type="match status" value="1"/>
</dbReference>
<evidence type="ECO:0000313" key="11">
    <source>
        <dbReference type="EMBL" id="OEJ83972.1"/>
    </source>
</evidence>
<dbReference type="GO" id="GO:0000266">
    <property type="term" value="P:mitochondrial fission"/>
    <property type="evidence" value="ECO:0007669"/>
    <property type="project" value="UniProtKB-UniRule"/>
</dbReference>
<dbReference type="GO" id="GO:0005778">
    <property type="term" value="C:peroxisomal membrane"/>
    <property type="evidence" value="ECO:0007669"/>
    <property type="project" value="TreeGrafter"/>
</dbReference>
<dbReference type="AlphaFoldDB" id="A0A1E5RAQ1"/>
<evidence type="ECO:0000256" key="4">
    <source>
        <dbReference type="ARBA" id="ARBA00022692"/>
    </source>
</evidence>
<accession>A0A1E5RAQ1</accession>
<dbReference type="OrthoDB" id="3970034at2759"/>
<comment type="function">
    <text evidence="9">Has a role in mitochondrial fission.</text>
</comment>
<evidence type="ECO:0000256" key="3">
    <source>
        <dbReference type="ARBA" id="ARBA00014314"/>
    </source>
</evidence>
<keyword evidence="7 9" id="KW-0496">Mitochondrion</keyword>
<keyword evidence="8 9" id="KW-0472">Membrane</keyword>
<dbReference type="InterPro" id="IPR033745">
    <property type="entry name" value="Fis1_cytosol"/>
</dbReference>
<dbReference type="InParanoid" id="A0A1E5RAQ1"/>
<evidence type="ECO:0000256" key="9">
    <source>
        <dbReference type="PIRNR" id="PIRNR008835"/>
    </source>
</evidence>
<dbReference type="STRING" id="56408.A0A1E5RAQ1"/>
<name>A0A1E5RAQ1_9ASCO</name>
<keyword evidence="4 10" id="KW-0812">Transmembrane</keyword>
<dbReference type="Proteomes" id="UP000095728">
    <property type="component" value="Unassembled WGS sequence"/>
</dbReference>
<dbReference type="EMBL" id="LPNM01000008">
    <property type="protein sequence ID" value="OEJ83972.1"/>
    <property type="molecule type" value="Genomic_DNA"/>
</dbReference>
<dbReference type="InterPro" id="IPR016543">
    <property type="entry name" value="Fis1"/>
</dbReference>
<dbReference type="InterPro" id="IPR028061">
    <property type="entry name" value="Fis1_TPR_C"/>
</dbReference>
<dbReference type="PIRSF" id="PIRSF008835">
    <property type="entry name" value="TPR_repeat_11_Fis1"/>
    <property type="match status" value="1"/>
</dbReference>
<evidence type="ECO:0000256" key="6">
    <source>
        <dbReference type="ARBA" id="ARBA00022989"/>
    </source>
</evidence>
<proteinExistence type="inferred from homology"/>
<gene>
    <name evidence="11" type="ORF">AWRI3579_g2860</name>
</gene>
<dbReference type="GO" id="GO:0000422">
    <property type="term" value="P:autophagy of mitochondrion"/>
    <property type="evidence" value="ECO:0007669"/>
    <property type="project" value="TreeGrafter"/>
</dbReference>
<feature type="transmembrane region" description="Helical" evidence="10">
    <location>
        <begin position="131"/>
        <end position="150"/>
    </location>
</feature>
<dbReference type="CDD" id="cd12212">
    <property type="entry name" value="Fis1"/>
    <property type="match status" value="1"/>
</dbReference>
<evidence type="ECO:0000256" key="2">
    <source>
        <dbReference type="ARBA" id="ARBA00008937"/>
    </source>
</evidence>
<dbReference type="PANTHER" id="PTHR13247:SF0">
    <property type="entry name" value="MITOCHONDRIAL FISSION 1 PROTEIN"/>
    <property type="match status" value="1"/>
</dbReference>
<dbReference type="Pfam" id="PF14853">
    <property type="entry name" value="Fis1_TPR_C"/>
    <property type="match status" value="1"/>
</dbReference>
<comment type="subcellular location">
    <subcellularLocation>
        <location evidence="1">Mitochondrion outer membrane</location>
        <topology evidence="1">Single-pass membrane protein</topology>
    </subcellularLocation>
</comment>
<keyword evidence="5 9" id="KW-1000">Mitochondrion outer membrane</keyword>
<dbReference type="InterPro" id="IPR028058">
    <property type="entry name" value="Fis1_TPR_N"/>
</dbReference>
<dbReference type="InterPro" id="IPR011990">
    <property type="entry name" value="TPR-like_helical_dom_sf"/>
</dbReference>
<evidence type="ECO:0000256" key="5">
    <source>
        <dbReference type="ARBA" id="ARBA00022787"/>
    </source>
</evidence>
<dbReference type="FunCoup" id="A0A1E5RAQ1">
    <property type="interactions" value="676"/>
</dbReference>
<evidence type="ECO:0000256" key="7">
    <source>
        <dbReference type="ARBA" id="ARBA00023128"/>
    </source>
</evidence>
<protein>
    <recommendedName>
        <fullName evidence="3 9">Mitochondrial fission 1 protein</fullName>
    </recommendedName>
</protein>
<dbReference type="GO" id="GO:0016559">
    <property type="term" value="P:peroxisome fission"/>
    <property type="evidence" value="ECO:0007669"/>
    <property type="project" value="TreeGrafter"/>
</dbReference>
<comment type="similarity">
    <text evidence="2 9">Belongs to the FIS1 family.</text>
</comment>
<sequence>MSFKSQPNLEDAYETLPSQQLEILRESVLQEGGDQASIQSKFNYSWGLIKSNDVDDQRLGVKLLSDIYKQSPNRRRECLYYLTIGCYKMGEFSMAKRYVDALCSTESAHNRQVVELKEMVESKITNETIKGVAIISGIIGTIALGAHYLMKSEKRR</sequence>
<evidence type="ECO:0000256" key="10">
    <source>
        <dbReference type="SAM" id="Phobius"/>
    </source>
</evidence>
<keyword evidence="6 10" id="KW-1133">Transmembrane helix</keyword>
<evidence type="ECO:0000313" key="12">
    <source>
        <dbReference type="Proteomes" id="UP000095728"/>
    </source>
</evidence>
<comment type="caution">
    <text evidence="11">The sequence shown here is derived from an EMBL/GenBank/DDBJ whole genome shotgun (WGS) entry which is preliminary data.</text>
</comment>
<dbReference type="PANTHER" id="PTHR13247">
    <property type="entry name" value="TETRATRICOPEPTIDE REPEAT PROTEIN 11 TPR REPEAT PROTEIN 11"/>
    <property type="match status" value="1"/>
</dbReference>
<dbReference type="GO" id="GO:0005741">
    <property type="term" value="C:mitochondrial outer membrane"/>
    <property type="evidence" value="ECO:0007669"/>
    <property type="project" value="UniProtKB-SubCell"/>
</dbReference>